<name>A0AAP5ID99_9CYAN</name>
<evidence type="ECO:0000313" key="2">
    <source>
        <dbReference type="Proteomes" id="UP000667802"/>
    </source>
</evidence>
<dbReference type="RefSeq" id="WP_208341299.1">
    <property type="nucleotide sequence ID" value="NZ_CAWQFN010000855.1"/>
</dbReference>
<reference evidence="2" key="1">
    <citation type="journal article" date="2021" name="Science">
        <title>Hunting the eagle killer: A cyanobacterial neurotoxin causes vacuolar myelinopathy.</title>
        <authorList>
            <person name="Breinlinger S."/>
            <person name="Phillips T.J."/>
            <person name="Haram B.N."/>
            <person name="Mares J."/>
            <person name="Martinez Yerena J.A."/>
            <person name="Hrouzek P."/>
            <person name="Sobotka R."/>
            <person name="Henderson W.M."/>
            <person name="Schmieder P."/>
            <person name="Williams S.M."/>
            <person name="Lauderdale J.D."/>
            <person name="Wilde H.D."/>
            <person name="Gerrin W."/>
            <person name="Kust A."/>
            <person name="Washington J.W."/>
            <person name="Wagner C."/>
            <person name="Geier B."/>
            <person name="Liebeke M."/>
            <person name="Enke H."/>
            <person name="Niedermeyer T.H.J."/>
            <person name="Wilde S.B."/>
        </authorList>
    </citation>
    <scope>NUCLEOTIDE SEQUENCE [LARGE SCALE GENOMIC DNA]</scope>
    <source>
        <strain evidence="2">Thurmond2011</strain>
    </source>
</reference>
<dbReference type="Proteomes" id="UP000667802">
    <property type="component" value="Unassembled WGS sequence"/>
</dbReference>
<protein>
    <recommendedName>
        <fullName evidence="3">Sigma-70 family RNA polymerase sigma factor</fullName>
    </recommendedName>
</protein>
<dbReference type="AlphaFoldDB" id="A0AAP5ID99"/>
<evidence type="ECO:0008006" key="3">
    <source>
        <dbReference type="Google" id="ProtNLM"/>
    </source>
</evidence>
<proteinExistence type="predicted"/>
<dbReference type="EMBL" id="JAALHA020000024">
    <property type="protein sequence ID" value="MDR9899371.1"/>
    <property type="molecule type" value="Genomic_DNA"/>
</dbReference>
<comment type="caution">
    <text evidence="1">The sequence shown here is derived from an EMBL/GenBank/DDBJ whole genome shotgun (WGS) entry which is preliminary data.</text>
</comment>
<evidence type="ECO:0000313" key="1">
    <source>
        <dbReference type="EMBL" id="MDR9899371.1"/>
    </source>
</evidence>
<keyword evidence="2" id="KW-1185">Reference proteome</keyword>
<accession>A0AAP5ID99</accession>
<organism evidence="1 2">
    <name type="scientific">Aetokthonos hydrillicola Thurmond2011</name>
    <dbReference type="NCBI Taxonomy" id="2712845"/>
    <lineage>
        <taxon>Bacteria</taxon>
        <taxon>Bacillati</taxon>
        <taxon>Cyanobacteriota</taxon>
        <taxon>Cyanophyceae</taxon>
        <taxon>Nostocales</taxon>
        <taxon>Hapalosiphonaceae</taxon>
        <taxon>Aetokthonos</taxon>
    </lineage>
</organism>
<sequence>MNAGLEQLIIKVEQYTPHSEKWQLTLTRLVDEMLRTRKVARPLIGQPLFGIYKEIYEQVRQILLHDISEEVDKYKSTGIPLRVWVKAVLNQSFRKILDDQQLKNLAIEAQKHPPHSELRQYSLRELIEAIYRSGRLCHPHRQLCSPQLYELIYEEAVSTTLIYVCQKIDNYDPERGDKKFMNWVNFRLDKVFLDIYFKLRDPKLVELPSLSDLDKLVQPEQGFSLVENICEKIEEDPENLFKNAHIRDRPDANFQTIALARCAGKSWEEISLDFNISISTLSVFFQRCCKKFRSQLSQ</sequence>
<gene>
    <name evidence="1" type="ORF">G7B40_033140</name>
</gene>